<comment type="subcellular location">
    <subcellularLocation>
        <location evidence="2">Cytoplasm</location>
    </subcellularLocation>
</comment>
<comment type="function">
    <text evidence="1">Destroys radicals which are normally produced within the cells and which are toxic to biological systems.</text>
</comment>
<evidence type="ECO:0000256" key="5">
    <source>
        <dbReference type="ARBA" id="ARBA00022490"/>
    </source>
</evidence>
<dbReference type="GO" id="GO:0005507">
    <property type="term" value="F:copper ion binding"/>
    <property type="evidence" value="ECO:0007669"/>
    <property type="project" value="InterPro"/>
</dbReference>
<dbReference type="InterPro" id="IPR024134">
    <property type="entry name" value="SOD_Cu/Zn_/chaperone"/>
</dbReference>
<dbReference type="GO" id="GO:0005737">
    <property type="term" value="C:cytoplasm"/>
    <property type="evidence" value="ECO:0007669"/>
    <property type="project" value="UniProtKB-SubCell"/>
</dbReference>
<dbReference type="Gene3D" id="2.60.40.200">
    <property type="entry name" value="Superoxide dismutase, copper/zinc binding domain"/>
    <property type="match status" value="1"/>
</dbReference>
<dbReference type="InterPro" id="IPR036423">
    <property type="entry name" value="SOD-like_Cu/Zn_dom_sf"/>
</dbReference>
<reference evidence="9 10" key="1">
    <citation type="journal article" date="2014" name="Genome Biol. Evol.">
        <title>Comparative genomics and transcriptomics analyses reveal divergent lifestyle features of nematode endoparasitic fungus Hirsutella minnesotensis.</title>
        <authorList>
            <person name="Lai Y."/>
            <person name="Liu K."/>
            <person name="Zhang X."/>
            <person name="Zhang X."/>
            <person name="Li K."/>
            <person name="Wang N."/>
            <person name="Shu C."/>
            <person name="Wu Y."/>
            <person name="Wang C."/>
            <person name="Bushley K.E."/>
            <person name="Xiang M."/>
            <person name="Liu X."/>
        </authorList>
    </citation>
    <scope>NUCLEOTIDE SEQUENCE [LARGE SCALE GENOMIC DNA]</scope>
    <source>
        <strain evidence="9 10">3608</strain>
    </source>
</reference>
<dbReference type="PANTHER" id="PTHR10003">
    <property type="entry name" value="SUPEROXIDE DISMUTASE CU-ZN -RELATED"/>
    <property type="match status" value="1"/>
</dbReference>
<dbReference type="Pfam" id="PF00080">
    <property type="entry name" value="Sod_Cu"/>
    <property type="match status" value="1"/>
</dbReference>
<evidence type="ECO:0000256" key="1">
    <source>
        <dbReference type="ARBA" id="ARBA00003917"/>
    </source>
</evidence>
<keyword evidence="7" id="KW-0732">Signal</keyword>
<evidence type="ECO:0000259" key="8">
    <source>
        <dbReference type="Pfam" id="PF00080"/>
    </source>
</evidence>
<keyword evidence="10" id="KW-1185">Reference proteome</keyword>
<sequence length="201" mass="21390">MKVVAFIATFLTATAASQALDLAARSPIRLVSVLRGKRNVSGTVTFEQEAACDPPITHNTTGFEPNVARGFHVHTSGDLTNGRISQDLTSNISDNPLNASHVAPGDVSRHAGDLGNIMTDTQGVASGTITDRQTKRSGHHSIIGVCPKKPSIRRYDQVAKWHIQRAVVVHSSADDLGRSTHQLSLRIGNAGGRAACGEYFS</sequence>
<comment type="subunit">
    <text evidence="3">Homodimer.</text>
</comment>
<name>A0A0F7ZUC0_9HYPO</name>
<proteinExistence type="predicted"/>
<dbReference type="InterPro" id="IPR018152">
    <property type="entry name" value="SOD_Cu/Zn_BS"/>
</dbReference>
<dbReference type="GO" id="GO:0006801">
    <property type="term" value="P:superoxide metabolic process"/>
    <property type="evidence" value="ECO:0007669"/>
    <property type="project" value="InterPro"/>
</dbReference>
<evidence type="ECO:0000256" key="6">
    <source>
        <dbReference type="ARBA" id="ARBA00023157"/>
    </source>
</evidence>
<dbReference type="GO" id="GO:0034599">
    <property type="term" value="P:cellular response to oxidative stress"/>
    <property type="evidence" value="ECO:0007669"/>
    <property type="project" value="UniProtKB-ARBA"/>
</dbReference>
<protein>
    <recommendedName>
        <fullName evidence="4">Superoxide dismutase [Cu-Zn]</fullName>
    </recommendedName>
</protein>
<dbReference type="PROSITE" id="PS00087">
    <property type="entry name" value="SOD_CU_ZN_1"/>
    <property type="match status" value="1"/>
</dbReference>
<evidence type="ECO:0000256" key="7">
    <source>
        <dbReference type="SAM" id="SignalP"/>
    </source>
</evidence>
<feature type="domain" description="Superoxide dismutase copper/zinc binding" evidence="8">
    <location>
        <begin position="40"/>
        <end position="197"/>
    </location>
</feature>
<gene>
    <name evidence="9" type="ORF">HIM_05948</name>
</gene>
<evidence type="ECO:0000313" key="10">
    <source>
        <dbReference type="Proteomes" id="UP000054481"/>
    </source>
</evidence>
<feature type="signal peptide" evidence="7">
    <location>
        <begin position="1"/>
        <end position="19"/>
    </location>
</feature>
<evidence type="ECO:0000256" key="3">
    <source>
        <dbReference type="ARBA" id="ARBA00011738"/>
    </source>
</evidence>
<evidence type="ECO:0000256" key="2">
    <source>
        <dbReference type="ARBA" id="ARBA00004496"/>
    </source>
</evidence>
<evidence type="ECO:0000256" key="4">
    <source>
        <dbReference type="ARBA" id="ARBA00020928"/>
    </source>
</evidence>
<keyword evidence="6" id="KW-1015">Disulfide bond</keyword>
<evidence type="ECO:0000313" key="9">
    <source>
        <dbReference type="EMBL" id="KJZ74598.1"/>
    </source>
</evidence>
<accession>A0A0F7ZUC0</accession>
<dbReference type="Proteomes" id="UP000054481">
    <property type="component" value="Unassembled WGS sequence"/>
</dbReference>
<dbReference type="EMBL" id="KQ030524">
    <property type="protein sequence ID" value="KJZ74598.1"/>
    <property type="molecule type" value="Genomic_DNA"/>
</dbReference>
<dbReference type="OrthoDB" id="2015551at2759"/>
<organism evidence="9 10">
    <name type="scientific">Hirsutella minnesotensis 3608</name>
    <dbReference type="NCBI Taxonomy" id="1043627"/>
    <lineage>
        <taxon>Eukaryota</taxon>
        <taxon>Fungi</taxon>
        <taxon>Dikarya</taxon>
        <taxon>Ascomycota</taxon>
        <taxon>Pezizomycotina</taxon>
        <taxon>Sordariomycetes</taxon>
        <taxon>Hypocreomycetidae</taxon>
        <taxon>Hypocreales</taxon>
        <taxon>Ophiocordycipitaceae</taxon>
        <taxon>Hirsutella</taxon>
    </lineage>
</organism>
<feature type="chain" id="PRO_5002526305" description="Superoxide dismutase [Cu-Zn]" evidence="7">
    <location>
        <begin position="20"/>
        <end position="201"/>
    </location>
</feature>
<dbReference type="InterPro" id="IPR001424">
    <property type="entry name" value="SOD_Cu_Zn_dom"/>
</dbReference>
<keyword evidence="5" id="KW-0963">Cytoplasm</keyword>
<dbReference type="SUPFAM" id="SSF49329">
    <property type="entry name" value="Cu,Zn superoxide dismutase-like"/>
    <property type="match status" value="1"/>
</dbReference>
<dbReference type="AlphaFoldDB" id="A0A0F7ZUC0"/>